<dbReference type="Pfam" id="PF04783">
    <property type="entry name" value="DUF630"/>
    <property type="match status" value="1"/>
</dbReference>
<dbReference type="PANTHER" id="PTHR21450">
    <property type="entry name" value="PROTEIN ALTERED PHOSPHATE STARVATION RESPONSE 1"/>
    <property type="match status" value="1"/>
</dbReference>
<evidence type="ECO:0000259" key="2">
    <source>
        <dbReference type="Pfam" id="PF04782"/>
    </source>
</evidence>
<dbReference type="InterPro" id="IPR006868">
    <property type="entry name" value="DUF630"/>
</dbReference>
<keyword evidence="5" id="KW-1185">Reference proteome</keyword>
<dbReference type="OMA" id="HMNYMKK"/>
<dbReference type="AlphaFoldDB" id="A0A835DNR5"/>
<dbReference type="Proteomes" id="UP000655225">
    <property type="component" value="Unassembled WGS sequence"/>
</dbReference>
<dbReference type="Pfam" id="PF04782">
    <property type="entry name" value="DUF632"/>
    <property type="match status" value="1"/>
</dbReference>
<organism evidence="4 5">
    <name type="scientific">Tetracentron sinense</name>
    <name type="common">Spur-leaf</name>
    <dbReference type="NCBI Taxonomy" id="13715"/>
    <lineage>
        <taxon>Eukaryota</taxon>
        <taxon>Viridiplantae</taxon>
        <taxon>Streptophyta</taxon>
        <taxon>Embryophyta</taxon>
        <taxon>Tracheophyta</taxon>
        <taxon>Spermatophyta</taxon>
        <taxon>Magnoliopsida</taxon>
        <taxon>Trochodendrales</taxon>
        <taxon>Trochodendraceae</taxon>
        <taxon>Tetracentron</taxon>
    </lineage>
</organism>
<reference evidence="4 5" key="1">
    <citation type="submission" date="2020-04" db="EMBL/GenBank/DDBJ databases">
        <title>Plant Genome Project.</title>
        <authorList>
            <person name="Zhang R.-G."/>
        </authorList>
    </citation>
    <scope>NUCLEOTIDE SEQUENCE [LARGE SCALE GENOMIC DNA]</scope>
    <source>
        <strain evidence="4">YNK0</strain>
        <tissue evidence="4">Leaf</tissue>
    </source>
</reference>
<feature type="region of interest" description="Disordered" evidence="1">
    <location>
        <begin position="109"/>
        <end position="138"/>
    </location>
</feature>
<name>A0A835DNR5_TETSI</name>
<accession>A0A835DNR5</accession>
<evidence type="ECO:0000256" key="1">
    <source>
        <dbReference type="SAM" id="MobiDB-lite"/>
    </source>
</evidence>
<dbReference type="EMBL" id="JABCRI010000002">
    <property type="protein sequence ID" value="KAF8410326.1"/>
    <property type="molecule type" value="Genomic_DNA"/>
</dbReference>
<dbReference type="InterPro" id="IPR006867">
    <property type="entry name" value="DUF632"/>
</dbReference>
<feature type="region of interest" description="Disordered" evidence="1">
    <location>
        <begin position="210"/>
        <end position="238"/>
    </location>
</feature>
<feature type="compositionally biased region" description="Pro residues" evidence="1">
    <location>
        <begin position="214"/>
        <end position="234"/>
    </location>
</feature>
<gene>
    <name evidence="4" type="ORF">HHK36_002853</name>
</gene>
<evidence type="ECO:0000259" key="3">
    <source>
        <dbReference type="Pfam" id="PF04783"/>
    </source>
</evidence>
<dbReference type="OrthoDB" id="658187at2759"/>
<feature type="domain" description="DUF632" evidence="2">
    <location>
        <begin position="356"/>
        <end position="665"/>
    </location>
</feature>
<dbReference type="PANTHER" id="PTHR21450:SF19">
    <property type="entry name" value="F5M15.15"/>
    <property type="match status" value="1"/>
</dbReference>
<evidence type="ECO:0000313" key="5">
    <source>
        <dbReference type="Proteomes" id="UP000655225"/>
    </source>
</evidence>
<protein>
    <recommendedName>
        <fullName evidence="6">Nitrate regulatory gene2 protein</fullName>
    </recommendedName>
</protein>
<sequence>MGCTTSKLDDLPAVALCRDRSHFLQEAIHQRYALAAAHVAYIQSLKGIGVSLHRFFDQDPDVSTAPPSPLLHLPTQRKGDSVVTTTDASGSLPAPAAVAYHSRSSSASHLHFHSDSEDGDLGSVHHYGNSSPLNSHGHRDYYENETLASFPGEFTTMNYMRNRATPSVVHEQRPMIPETVQMGDSYPNYNPSSYQYYGYSNYGGGINGYVGSSSPPPPPEAPSSKPPPAPPSPPRNSAWDFLNLFETFERDHPPYTPSRDWKVREEEGIPALEENQHEVVKEVHEDQKFVNGYKMAADGKERGNAEEALYQTRSSVPEEKEAVEYEVHVVDKNVVVNEERSKDAAFKNGGGLRGVSEVVSEIQAQFERASESGNEVSKMLEAGKVPYHRKNAVYQVSSKMLHVITPLSVVSSQPSTSRSAESESSTEKAGSVYLDFDEDAGMRLGNPSSTLQKLYIWEKKLYDEVKTEEKMRIIHERKCRRLKCLDEKGAEAHKVDSTRTLVRTLSTRIRISIQVVDKISIKINKLRDEELWPQINELIYGLVKMWKAMLECHQSQCQVVTEAKILDAIASNRKFSDAHLEATMQLELELRNWTINFYSWIAAQKGYVKALNGWLLKCLLYEPEETPDGIAPFSPEKEVVEAMQVFTMSLLQLWERHHVDLHQRKIAKKDMDGKVKDLERKEKMMAQVFGEGSGLPIAGQIVNQSDTTRSSLQSCLKHIFEAMERFTTNSMQAYEELRVHSEERLARENVKVP</sequence>
<proteinExistence type="predicted"/>
<comment type="caution">
    <text evidence="4">The sequence shown here is derived from an EMBL/GenBank/DDBJ whole genome shotgun (WGS) entry which is preliminary data.</text>
</comment>
<evidence type="ECO:0008006" key="6">
    <source>
        <dbReference type="Google" id="ProtNLM"/>
    </source>
</evidence>
<evidence type="ECO:0000313" key="4">
    <source>
        <dbReference type="EMBL" id="KAF8410326.1"/>
    </source>
</evidence>
<feature type="domain" description="DUF630" evidence="3">
    <location>
        <begin position="1"/>
        <end position="59"/>
    </location>
</feature>